<evidence type="ECO:0000259" key="15">
    <source>
        <dbReference type="Pfam" id="PF07715"/>
    </source>
</evidence>
<evidence type="ECO:0000256" key="9">
    <source>
        <dbReference type="ARBA" id="ARBA00023237"/>
    </source>
</evidence>
<evidence type="ECO:0000256" key="5">
    <source>
        <dbReference type="ARBA" id="ARBA00022692"/>
    </source>
</evidence>
<keyword evidence="3 10" id="KW-0813">Transport</keyword>
<dbReference type="NCBIfam" id="TIGR01783">
    <property type="entry name" value="TonB-siderophor"/>
    <property type="match status" value="1"/>
</dbReference>
<evidence type="ECO:0000256" key="1">
    <source>
        <dbReference type="ARBA" id="ARBA00004571"/>
    </source>
</evidence>
<accession>A0A9D2RG73</accession>
<keyword evidence="6 11" id="KW-0798">TonB box</keyword>
<dbReference type="NCBIfam" id="NF010048">
    <property type="entry name" value="PRK13524.1"/>
    <property type="match status" value="1"/>
</dbReference>
<dbReference type="PANTHER" id="PTHR30069">
    <property type="entry name" value="TONB-DEPENDENT OUTER MEMBRANE RECEPTOR"/>
    <property type="match status" value="1"/>
</dbReference>
<keyword evidence="7 10" id="KW-0472">Membrane</keyword>
<evidence type="ECO:0000259" key="14">
    <source>
        <dbReference type="Pfam" id="PF00593"/>
    </source>
</evidence>
<dbReference type="GO" id="GO:0038023">
    <property type="term" value="F:signaling receptor activity"/>
    <property type="evidence" value="ECO:0007669"/>
    <property type="project" value="InterPro"/>
</dbReference>
<proteinExistence type="inferred from homology"/>
<evidence type="ECO:0000256" key="12">
    <source>
        <dbReference type="SAM" id="MobiDB-lite"/>
    </source>
</evidence>
<feature type="signal peptide" evidence="13">
    <location>
        <begin position="1"/>
        <end position="28"/>
    </location>
</feature>
<evidence type="ECO:0000313" key="17">
    <source>
        <dbReference type="Proteomes" id="UP000823889"/>
    </source>
</evidence>
<dbReference type="InterPro" id="IPR000531">
    <property type="entry name" value="Beta-barrel_TonB"/>
</dbReference>
<keyword evidence="9 10" id="KW-0998">Cell outer membrane</keyword>
<evidence type="ECO:0000256" key="10">
    <source>
        <dbReference type="PROSITE-ProRule" id="PRU01360"/>
    </source>
</evidence>
<dbReference type="InterPro" id="IPR058134">
    <property type="entry name" value="PirA/FepA/PfeA"/>
</dbReference>
<organism evidence="16 17">
    <name type="scientific">Candidatus Paenalcaligenes intestinipullorum</name>
    <dbReference type="NCBI Taxonomy" id="2838718"/>
    <lineage>
        <taxon>Bacteria</taxon>
        <taxon>Pseudomonadati</taxon>
        <taxon>Pseudomonadota</taxon>
        <taxon>Betaproteobacteria</taxon>
        <taxon>Burkholderiales</taxon>
        <taxon>Alcaligenaceae</taxon>
        <taxon>Paenalcaligenes</taxon>
    </lineage>
</organism>
<dbReference type="Proteomes" id="UP000823889">
    <property type="component" value="Unassembled WGS sequence"/>
</dbReference>
<dbReference type="GO" id="GO:0015344">
    <property type="term" value="F:siderophore uptake transmembrane transporter activity"/>
    <property type="evidence" value="ECO:0007669"/>
    <property type="project" value="TreeGrafter"/>
</dbReference>
<name>A0A9D2RG73_9BURK</name>
<evidence type="ECO:0000313" key="16">
    <source>
        <dbReference type="EMBL" id="HJD44488.1"/>
    </source>
</evidence>
<dbReference type="NCBIfam" id="NF010051">
    <property type="entry name" value="PRK13528.1"/>
    <property type="match status" value="1"/>
</dbReference>
<dbReference type="Pfam" id="PF00593">
    <property type="entry name" value="TonB_dep_Rec_b-barrel"/>
    <property type="match status" value="1"/>
</dbReference>
<dbReference type="Pfam" id="PF07715">
    <property type="entry name" value="Plug"/>
    <property type="match status" value="1"/>
</dbReference>
<reference evidence="16" key="2">
    <citation type="submission" date="2021-04" db="EMBL/GenBank/DDBJ databases">
        <authorList>
            <person name="Gilroy R."/>
        </authorList>
    </citation>
    <scope>NUCLEOTIDE SEQUENCE</scope>
    <source>
        <strain evidence="16">9264</strain>
    </source>
</reference>
<evidence type="ECO:0000256" key="4">
    <source>
        <dbReference type="ARBA" id="ARBA00022452"/>
    </source>
</evidence>
<evidence type="ECO:0000256" key="3">
    <source>
        <dbReference type="ARBA" id="ARBA00022448"/>
    </source>
</evidence>
<dbReference type="EMBL" id="DWUQ01000113">
    <property type="protein sequence ID" value="HJD44488.1"/>
    <property type="molecule type" value="Genomic_DNA"/>
</dbReference>
<keyword evidence="4 10" id="KW-1134">Transmembrane beta strand</keyword>
<protein>
    <submittedName>
        <fullName evidence="16">FepA family TonB-dependent siderophore receptor</fullName>
    </submittedName>
</protein>
<dbReference type="GO" id="GO:0044718">
    <property type="term" value="P:siderophore transmembrane transport"/>
    <property type="evidence" value="ECO:0007669"/>
    <property type="project" value="TreeGrafter"/>
</dbReference>
<evidence type="ECO:0000256" key="6">
    <source>
        <dbReference type="ARBA" id="ARBA00023077"/>
    </source>
</evidence>
<keyword evidence="5 10" id="KW-0812">Transmembrane</keyword>
<comment type="subcellular location">
    <subcellularLocation>
        <location evidence="1 10">Cell outer membrane</location>
        <topology evidence="1 10">Multi-pass membrane protein</topology>
    </subcellularLocation>
</comment>
<dbReference type="Gene3D" id="2.40.170.20">
    <property type="entry name" value="TonB-dependent receptor, beta-barrel domain"/>
    <property type="match status" value="1"/>
</dbReference>
<evidence type="ECO:0000256" key="2">
    <source>
        <dbReference type="ARBA" id="ARBA00009810"/>
    </source>
</evidence>
<dbReference type="SUPFAM" id="SSF56935">
    <property type="entry name" value="Porins"/>
    <property type="match status" value="1"/>
</dbReference>
<feature type="chain" id="PRO_5038701725" evidence="13">
    <location>
        <begin position="29"/>
        <end position="728"/>
    </location>
</feature>
<feature type="domain" description="TonB-dependent receptor plug" evidence="15">
    <location>
        <begin position="52"/>
        <end position="166"/>
    </location>
</feature>
<dbReference type="InterPro" id="IPR037066">
    <property type="entry name" value="Plug_dom_sf"/>
</dbReference>
<gene>
    <name evidence="16" type="ORF">H9906_05610</name>
</gene>
<dbReference type="Gene3D" id="2.170.130.10">
    <property type="entry name" value="TonB-dependent receptor, plug domain"/>
    <property type="match status" value="1"/>
</dbReference>
<evidence type="ECO:0000256" key="13">
    <source>
        <dbReference type="SAM" id="SignalP"/>
    </source>
</evidence>
<dbReference type="InterPro" id="IPR036942">
    <property type="entry name" value="Beta-barrel_TonB_sf"/>
</dbReference>
<sequence>MLVFNHDFAQRYASVLVFSALATATASAQPVNQLESIQVIGTAEQELKESLGVSVLTSEEIEKNPSVSDLNEILRKEPGVNLTGNASSGMRGNRRQIDIRGMGPDNTMVLIDGKPANSRNASRQGWTGERDSDGDTNWVPPEAIERVEILRGPAAARYGSGAMGGVINIITKRPTDTFSGSISQYRKWQQDSKEGDSWRTSVNLAGPISDKLSFRVYGNYQKTQPDARDINVAHVKFPDSINPSGKTGLRDKNLNALLNLELTEQQRLELDVGTSRKSDLFSGDSQNANVEKPLTDSLLGTETTVIYRNSMGLSHYGDWDWGTSRLSATHVETRNSRLEEGLAGATEGEFNSNNRFVAKLKESRLSGEVNLPFTRNNFEQVLTLGGELTRESLNDPGTVRVDKNPSLNPKLAYTSWALFAEDSIRINQKLDIIPVVRLNHHQKYGNNVSPGLTVAYAVTDNWTLKGGVARAYKTPSMYQSNDSYVLTSRGNGCAAGEQNCLLQGNDNLKPETSLNKEIGIAYDDGYLQGSLAYFRNDYKNKISAGTTTTGFTSTNQRIYQWENKGKALVSGLEGNFFMPIGDTWDWNTNFTYMIDSKEKQYGQPLSIIPKYTINSYLRWFPTERWTVQANVTWYGKQKPADFDVRTLQPIAVAPSISPYALVGISSGYQLTKNLHIKAGIDNLFDKKLYREGLASGIDQDRAGAKVSSGARTYNQHGRAFFVDLRASF</sequence>
<evidence type="ECO:0000256" key="7">
    <source>
        <dbReference type="ARBA" id="ARBA00023136"/>
    </source>
</evidence>
<dbReference type="InterPro" id="IPR039426">
    <property type="entry name" value="TonB-dep_rcpt-like"/>
</dbReference>
<keyword evidence="8 16" id="KW-0675">Receptor</keyword>
<dbReference type="PROSITE" id="PS52016">
    <property type="entry name" value="TONB_DEPENDENT_REC_3"/>
    <property type="match status" value="1"/>
</dbReference>
<feature type="region of interest" description="Disordered" evidence="12">
    <location>
        <begin position="114"/>
        <end position="139"/>
    </location>
</feature>
<dbReference type="InterPro" id="IPR010105">
    <property type="entry name" value="TonB_sidphr_rcpt"/>
</dbReference>
<dbReference type="PANTHER" id="PTHR30069:SF8">
    <property type="entry name" value="TONB-DEPENDENT SIDEROPHORE RECEPTOR PROTEIN"/>
    <property type="match status" value="1"/>
</dbReference>
<comment type="caution">
    <text evidence="16">The sequence shown here is derived from an EMBL/GenBank/DDBJ whole genome shotgun (WGS) entry which is preliminary data.</text>
</comment>
<dbReference type="AlphaFoldDB" id="A0A9D2RG73"/>
<evidence type="ECO:0000256" key="8">
    <source>
        <dbReference type="ARBA" id="ARBA00023170"/>
    </source>
</evidence>
<reference evidence="16" key="1">
    <citation type="journal article" date="2021" name="PeerJ">
        <title>Extensive microbial diversity within the chicken gut microbiome revealed by metagenomics and culture.</title>
        <authorList>
            <person name="Gilroy R."/>
            <person name="Ravi A."/>
            <person name="Getino M."/>
            <person name="Pursley I."/>
            <person name="Horton D.L."/>
            <person name="Alikhan N.F."/>
            <person name="Baker D."/>
            <person name="Gharbi K."/>
            <person name="Hall N."/>
            <person name="Watson M."/>
            <person name="Adriaenssens E.M."/>
            <person name="Foster-Nyarko E."/>
            <person name="Jarju S."/>
            <person name="Secka A."/>
            <person name="Antonio M."/>
            <person name="Oren A."/>
            <person name="Chaudhuri R.R."/>
            <person name="La Ragione R."/>
            <person name="Hildebrand F."/>
            <person name="Pallen M.J."/>
        </authorList>
    </citation>
    <scope>NUCLEOTIDE SEQUENCE</scope>
    <source>
        <strain evidence="16">9264</strain>
    </source>
</reference>
<comment type="similarity">
    <text evidence="2 10 11">Belongs to the TonB-dependent receptor family.</text>
</comment>
<dbReference type="CDD" id="cd01347">
    <property type="entry name" value="ligand_gated_channel"/>
    <property type="match status" value="1"/>
</dbReference>
<keyword evidence="13" id="KW-0732">Signal</keyword>
<feature type="domain" description="TonB-dependent receptor-like beta-barrel" evidence="14">
    <location>
        <begin position="304"/>
        <end position="683"/>
    </location>
</feature>
<dbReference type="InterPro" id="IPR012910">
    <property type="entry name" value="Plug_dom"/>
</dbReference>
<evidence type="ECO:0000256" key="11">
    <source>
        <dbReference type="RuleBase" id="RU003357"/>
    </source>
</evidence>
<dbReference type="GO" id="GO:0009279">
    <property type="term" value="C:cell outer membrane"/>
    <property type="evidence" value="ECO:0007669"/>
    <property type="project" value="UniProtKB-SubCell"/>
</dbReference>